<name>A0A7J8ARU4_MYOMY</name>
<evidence type="ECO:0000313" key="3">
    <source>
        <dbReference type="EMBL" id="KAF6389152.1"/>
    </source>
</evidence>
<dbReference type="PANTHER" id="PTHR23313:SF0">
    <property type="entry name" value="TESTIS-EXPRESSED PROTEIN 9"/>
    <property type="match status" value="1"/>
</dbReference>
<keyword evidence="4" id="KW-1185">Reference proteome</keyword>
<sequence length="345" mass="39719">MAGRGRGVRRRTGTPLPPRVQQPAAPRRDLLAKEEEYKRLNAELEAKTADLVRQAEEAIRDQQEVRSQPISAQIKSYEDDDYSLSIKLKYSDVPTANDVAIPEDFSDFSLAKTVSKIEGQLEEEGLPDYIDDDIFCGASKDIGTEAQIRFLKAKLRVMQQELDNVVCECNRKEDEIQDLKSQVKNFEEDCVRQQRTINLQQSQTEKYKTLFEEANKKCDGLQQQLSSVERELENKKRLQKQAATTQSATEVRLNRALEEAEKYKSELSKLRQNSKDIASEEHKKIEALKSENKKLEKQKGELMIGFKKQLKLIDVLKRQKMHIEAAKMLSFTEEEFMKALDWGNS</sequence>
<comment type="caution">
    <text evidence="3">The sequence shown here is derived from an EMBL/GenBank/DDBJ whole genome shotgun (WGS) entry which is preliminary data.</text>
</comment>
<dbReference type="EMBL" id="JABWUV010000001">
    <property type="protein sequence ID" value="KAF6389152.1"/>
    <property type="molecule type" value="Genomic_DNA"/>
</dbReference>
<evidence type="ECO:0000256" key="2">
    <source>
        <dbReference type="SAM" id="MobiDB-lite"/>
    </source>
</evidence>
<dbReference type="VEuPathDB" id="HostDB:GeneID_118664576"/>
<feature type="coiled-coil region" evidence="1">
    <location>
        <begin position="148"/>
        <end position="305"/>
    </location>
</feature>
<accession>A0A7J8ARU4</accession>
<dbReference type="Proteomes" id="UP000527355">
    <property type="component" value="Unassembled WGS sequence"/>
</dbReference>
<organism evidence="3 4">
    <name type="scientific">Myotis myotis</name>
    <name type="common">Greater mouse-eared bat</name>
    <name type="synonym">Vespertilio myotis</name>
    <dbReference type="NCBI Taxonomy" id="51298"/>
    <lineage>
        <taxon>Eukaryota</taxon>
        <taxon>Metazoa</taxon>
        <taxon>Chordata</taxon>
        <taxon>Craniata</taxon>
        <taxon>Vertebrata</taxon>
        <taxon>Euteleostomi</taxon>
        <taxon>Mammalia</taxon>
        <taxon>Eutheria</taxon>
        <taxon>Laurasiatheria</taxon>
        <taxon>Chiroptera</taxon>
        <taxon>Yangochiroptera</taxon>
        <taxon>Vespertilionidae</taxon>
        <taxon>Myotis</taxon>
    </lineage>
</organism>
<feature type="region of interest" description="Disordered" evidence="2">
    <location>
        <begin position="1"/>
        <end position="30"/>
    </location>
</feature>
<proteinExistence type="predicted"/>
<evidence type="ECO:0000313" key="4">
    <source>
        <dbReference type="Proteomes" id="UP000527355"/>
    </source>
</evidence>
<dbReference type="AlphaFoldDB" id="A0A7J8ARU4"/>
<keyword evidence="1" id="KW-0175">Coiled coil</keyword>
<dbReference type="PANTHER" id="PTHR23313">
    <property type="entry name" value="TSEC1-RELATED"/>
    <property type="match status" value="1"/>
</dbReference>
<dbReference type="Gene3D" id="1.10.287.1490">
    <property type="match status" value="1"/>
</dbReference>
<dbReference type="SUPFAM" id="SSF57997">
    <property type="entry name" value="Tropomyosin"/>
    <property type="match status" value="1"/>
</dbReference>
<evidence type="ECO:0000256" key="1">
    <source>
        <dbReference type="SAM" id="Coils"/>
    </source>
</evidence>
<feature type="compositionally biased region" description="Basic residues" evidence="2">
    <location>
        <begin position="1"/>
        <end position="12"/>
    </location>
</feature>
<protein>
    <submittedName>
        <fullName evidence="3">Testis expressed 9</fullName>
    </submittedName>
</protein>
<gene>
    <name evidence="3" type="ORF">mMyoMyo1_018998</name>
</gene>
<reference evidence="3 4" key="1">
    <citation type="journal article" date="2020" name="Nature">
        <title>Six reference-quality genomes reveal evolution of bat adaptations.</title>
        <authorList>
            <person name="Jebb D."/>
            <person name="Huang Z."/>
            <person name="Pippel M."/>
            <person name="Hughes G.M."/>
            <person name="Lavrichenko K."/>
            <person name="Devanna P."/>
            <person name="Winkler S."/>
            <person name="Jermiin L.S."/>
            <person name="Skirmuntt E.C."/>
            <person name="Katzourakis A."/>
            <person name="Burkitt-Gray L."/>
            <person name="Ray D.A."/>
            <person name="Sullivan K.A.M."/>
            <person name="Roscito J.G."/>
            <person name="Kirilenko B.M."/>
            <person name="Davalos L.M."/>
            <person name="Corthals A.P."/>
            <person name="Power M.L."/>
            <person name="Jones G."/>
            <person name="Ransome R.D."/>
            <person name="Dechmann D.K.N."/>
            <person name="Locatelli A.G."/>
            <person name="Puechmaille S.J."/>
            <person name="Fedrigo O."/>
            <person name="Jarvis E.D."/>
            <person name="Hiller M."/>
            <person name="Vernes S.C."/>
            <person name="Myers E.W."/>
            <person name="Teeling E.C."/>
        </authorList>
    </citation>
    <scope>NUCLEOTIDE SEQUENCE [LARGE SCALE GENOMIC DNA]</scope>
    <source>
        <strain evidence="3">MMyoMyo1</strain>
        <tissue evidence="3">Flight muscle</tissue>
    </source>
</reference>